<gene>
    <name evidence="1" type="ORF">DEA61_03790</name>
</gene>
<dbReference type="Proteomes" id="UP000264445">
    <property type="component" value="Unassembled WGS sequence"/>
</dbReference>
<dbReference type="AlphaFoldDB" id="A0A101E402"/>
<reference evidence="1 2" key="1">
    <citation type="journal article" date="2018" name="Nat. Biotechnol.">
        <title>A standardized bacterial taxonomy based on genome phylogeny substantially revises the tree of life.</title>
        <authorList>
            <person name="Parks D.H."/>
            <person name="Chuvochina M."/>
            <person name="Waite D.W."/>
            <person name="Rinke C."/>
            <person name="Skarshewski A."/>
            <person name="Chaumeil P.A."/>
            <person name="Hugenholtz P."/>
        </authorList>
    </citation>
    <scope>NUCLEOTIDE SEQUENCE [LARGE SCALE GENOMIC DNA]</scope>
    <source>
        <strain evidence="1">UBA12544</strain>
    </source>
</reference>
<protein>
    <recommendedName>
        <fullName evidence="3">DUF4380 domain-containing protein</fullName>
    </recommendedName>
</protein>
<comment type="caution">
    <text evidence="1">The sequence shown here is derived from an EMBL/GenBank/DDBJ whole genome shotgun (WGS) entry which is preliminary data.</text>
</comment>
<sequence length="303" mass="35509">MSVKIEKINFSGWENSIRLSNGIIDVVATTDIGPRIVRFGFEEDANEFNLDPKTLGLKGGDEFRFYGGHRLWHSPEDRKRTYIPDNDPVDWHEIENGIRLIQKPEKWVNTQKQIDIILSPDESKVKLIHRIANLGAWPIELSAWAITVLNTEGIEIIPQPNKDTDLLPNRQIVLWPYSKMNDKRVYWGEKYIALKQDPNNETPFKLGINNQEGWAAYIRKGHLFVKRYYPQEDATYPDFGVSFETYTNDWMLEIETLSPFTKLQPGETIEHIEEWELYSDVNVKDIDESVFEEVVEKYCRRKF</sequence>
<accession>A0A101E402</accession>
<evidence type="ECO:0008006" key="3">
    <source>
        <dbReference type="Google" id="ProtNLM"/>
    </source>
</evidence>
<dbReference type="EMBL" id="DOLB01000064">
    <property type="protein sequence ID" value="HBT48966.1"/>
    <property type="molecule type" value="Genomic_DNA"/>
</dbReference>
<evidence type="ECO:0000313" key="1">
    <source>
        <dbReference type="EMBL" id="HBT48966.1"/>
    </source>
</evidence>
<proteinExistence type="predicted"/>
<name>A0A101E402_9THEO</name>
<organism evidence="1 2">
    <name type="scientific">Caldanaerobacter subterraneus</name>
    <dbReference type="NCBI Taxonomy" id="911092"/>
    <lineage>
        <taxon>Bacteria</taxon>
        <taxon>Bacillati</taxon>
        <taxon>Bacillota</taxon>
        <taxon>Clostridia</taxon>
        <taxon>Thermoanaerobacterales</taxon>
        <taxon>Thermoanaerobacteraceae</taxon>
        <taxon>Caldanaerobacter</taxon>
    </lineage>
</organism>
<evidence type="ECO:0000313" key="2">
    <source>
        <dbReference type="Proteomes" id="UP000264445"/>
    </source>
</evidence>
<dbReference type="RefSeq" id="WP_278428856.1">
    <property type="nucleotide sequence ID" value="NZ_DOLB01000064.1"/>
</dbReference>